<evidence type="ECO:0000313" key="1">
    <source>
        <dbReference type="EMBL" id="ETN19152.1"/>
    </source>
</evidence>
<dbReference type="OMA" id="TAHYGES"/>
<reference evidence="2" key="1">
    <citation type="submission" date="2011-12" db="EMBL/GenBank/DDBJ databases">
        <authorList>
            <consortium name="The Broad Institute Genome Sequencing Platform"/>
            <person name="Russ C."/>
            <person name="Tyler B."/>
            <person name="Panabieres F."/>
            <person name="Shan W."/>
            <person name="Tripathy S."/>
            <person name="Grunwald N."/>
            <person name="Machado M."/>
            <person name="Young S.K."/>
            <person name="Zeng Q."/>
            <person name="Gargeya S."/>
            <person name="Fitzgerald M."/>
            <person name="Haas B."/>
            <person name="Abouelleil A."/>
            <person name="Alvarado L."/>
            <person name="Arachchi H.M."/>
            <person name="Berlin A."/>
            <person name="Chapman S.B."/>
            <person name="Gearin G."/>
            <person name="Goldberg J."/>
            <person name="Griggs A."/>
            <person name="Gujja S."/>
            <person name="Hansen M."/>
            <person name="Heiman D."/>
            <person name="Howarth C."/>
            <person name="Larimer J."/>
            <person name="Lui A."/>
            <person name="MacDonald P.J.P."/>
            <person name="McCowen C."/>
            <person name="Montmayeur A."/>
            <person name="Murphy C."/>
            <person name="Neiman D."/>
            <person name="Pearson M."/>
            <person name="Priest M."/>
            <person name="Roberts A."/>
            <person name="Saif S."/>
            <person name="Shea T."/>
            <person name="Sisk P."/>
            <person name="Stolte C."/>
            <person name="Sykes S."/>
            <person name="Wortman J."/>
            <person name="Nusbaum C."/>
            <person name="Birren B."/>
        </authorList>
    </citation>
    <scope>NUCLEOTIDE SEQUENCE [LARGE SCALE GENOMIC DNA]</scope>
    <source>
        <strain evidence="2">INRA-310</strain>
    </source>
</reference>
<dbReference type="Proteomes" id="UP000018817">
    <property type="component" value="Unassembled WGS sequence"/>
</dbReference>
<evidence type="ECO:0008006" key="3">
    <source>
        <dbReference type="Google" id="ProtNLM"/>
    </source>
</evidence>
<name>W2R132_PHYN3</name>
<dbReference type="RefSeq" id="XP_008895040.1">
    <property type="nucleotide sequence ID" value="XM_008896792.1"/>
</dbReference>
<evidence type="ECO:0000313" key="2">
    <source>
        <dbReference type="Proteomes" id="UP000018817"/>
    </source>
</evidence>
<gene>
    <name evidence="1" type="ORF">PPTG_04546</name>
</gene>
<reference evidence="1 2" key="2">
    <citation type="submission" date="2013-11" db="EMBL/GenBank/DDBJ databases">
        <title>The Genome Sequence of Phytophthora parasitica INRA-310.</title>
        <authorList>
            <consortium name="The Broad Institute Genomics Platform"/>
            <person name="Russ C."/>
            <person name="Tyler B."/>
            <person name="Panabieres F."/>
            <person name="Shan W."/>
            <person name="Tripathy S."/>
            <person name="Grunwald N."/>
            <person name="Machado M."/>
            <person name="Johnson C.S."/>
            <person name="Arredondo F."/>
            <person name="Hong C."/>
            <person name="Coffey M."/>
            <person name="Young S.K."/>
            <person name="Zeng Q."/>
            <person name="Gargeya S."/>
            <person name="Fitzgerald M."/>
            <person name="Abouelleil A."/>
            <person name="Alvarado L."/>
            <person name="Chapman S.B."/>
            <person name="Gainer-Dewar J."/>
            <person name="Goldberg J."/>
            <person name="Griggs A."/>
            <person name="Gujja S."/>
            <person name="Hansen M."/>
            <person name="Howarth C."/>
            <person name="Imamovic A."/>
            <person name="Ireland A."/>
            <person name="Larimer J."/>
            <person name="McCowan C."/>
            <person name="Murphy C."/>
            <person name="Pearson M."/>
            <person name="Poon T.W."/>
            <person name="Priest M."/>
            <person name="Roberts A."/>
            <person name="Saif S."/>
            <person name="Shea T."/>
            <person name="Sykes S."/>
            <person name="Wortman J."/>
            <person name="Nusbaum C."/>
            <person name="Birren B."/>
        </authorList>
    </citation>
    <scope>NUCLEOTIDE SEQUENCE [LARGE SCALE GENOMIC DNA]</scope>
    <source>
        <strain evidence="1 2">INRA-310</strain>
    </source>
</reference>
<organism evidence="1 2">
    <name type="scientific">Phytophthora nicotianae (strain INRA-310)</name>
    <name type="common">Phytophthora parasitica</name>
    <dbReference type="NCBI Taxonomy" id="761204"/>
    <lineage>
        <taxon>Eukaryota</taxon>
        <taxon>Sar</taxon>
        <taxon>Stramenopiles</taxon>
        <taxon>Oomycota</taxon>
        <taxon>Peronosporomycetes</taxon>
        <taxon>Peronosporales</taxon>
        <taxon>Peronosporaceae</taxon>
        <taxon>Phytophthora</taxon>
    </lineage>
</organism>
<protein>
    <recommendedName>
        <fullName evidence="3">RxLR effector protein</fullName>
    </recommendedName>
</protein>
<dbReference type="AlphaFoldDB" id="W2R132"/>
<dbReference type="OrthoDB" id="124845at2759"/>
<dbReference type="EMBL" id="KI669565">
    <property type="protein sequence ID" value="ETN19152.1"/>
    <property type="molecule type" value="Genomic_DNA"/>
</dbReference>
<proteinExistence type="predicted"/>
<sequence length="88" mass="9522">MTSTSTADTTNQLFQQFKVDQATSNVLKSAQFNDWASSAAKAYKTNQEAADTATLMTLTARYGDESIASMLASASSTNQPSRDWKTQS</sequence>
<accession>W2R132</accession>
<dbReference type="VEuPathDB" id="FungiDB:PPTG_04546"/>
<dbReference type="GeneID" id="20174634"/>